<sequence length="194" mass="21419">MDVLQQADAWIFQLLNRNLVHPAADDLMVFLSRLEQSGHMMLLAALFMMVRRGWNGVIILLLTLLAVGCADWVASGVLKPFFQRTRPCFELEECRLLLSQARSYSFASSHAATTAAIAGTVAIFFSRGERVDRAYTAVMVLYALLVAYSRVYVGVHYPGDVIAGAVIGIVSSGIVYTCFAWMVKNVVHTGVLKR</sequence>
<dbReference type="CDD" id="cd03395">
    <property type="entry name" value="PAP2_like_4"/>
    <property type="match status" value="1"/>
</dbReference>
<dbReference type="PANTHER" id="PTHR14969:SF13">
    <property type="entry name" value="AT30094P"/>
    <property type="match status" value="1"/>
</dbReference>
<dbReference type="InterPro" id="IPR000326">
    <property type="entry name" value="PAP2/HPO"/>
</dbReference>
<dbReference type="PANTHER" id="PTHR14969">
    <property type="entry name" value="SPHINGOSINE-1-PHOSPHATE PHOSPHOHYDROLASE"/>
    <property type="match status" value="1"/>
</dbReference>
<dbReference type="Pfam" id="PF01569">
    <property type="entry name" value="PAP2"/>
    <property type="match status" value="1"/>
</dbReference>
<evidence type="ECO:0000313" key="3">
    <source>
        <dbReference type="EMBL" id="ACE05454.1"/>
    </source>
</evidence>
<dbReference type="SUPFAM" id="SSF48317">
    <property type="entry name" value="Acid phosphatase/Vanadium-dependent haloperoxidase"/>
    <property type="match status" value="1"/>
</dbReference>
<gene>
    <name evidence="3" type="ordered locus">Cphamn1_2560</name>
</gene>
<feature type="transmembrane region" description="Helical" evidence="1">
    <location>
        <begin position="54"/>
        <end position="74"/>
    </location>
</feature>
<dbReference type="Gene3D" id="1.20.144.10">
    <property type="entry name" value="Phosphatidic acid phosphatase type 2/haloperoxidase"/>
    <property type="match status" value="2"/>
</dbReference>
<name>B3EQF6_CHLPB</name>
<feature type="transmembrane region" description="Helical" evidence="1">
    <location>
        <begin position="161"/>
        <end position="183"/>
    </location>
</feature>
<accession>B3EQF6</accession>
<reference evidence="3" key="1">
    <citation type="submission" date="2008-06" db="EMBL/GenBank/DDBJ databases">
        <title>Complete sequence of Chlorobium phaeobacteroides BS1.</title>
        <authorList>
            <consortium name="US DOE Joint Genome Institute"/>
            <person name="Lucas S."/>
            <person name="Copeland A."/>
            <person name="Lapidus A."/>
            <person name="Glavina del Rio T."/>
            <person name="Dalin E."/>
            <person name="Tice H."/>
            <person name="Bruce D."/>
            <person name="Goodwin L."/>
            <person name="Pitluck S."/>
            <person name="Schmutz J."/>
            <person name="Larimer F."/>
            <person name="Land M."/>
            <person name="Hauser L."/>
            <person name="Kyrpides N."/>
            <person name="Ovchinnikova G."/>
            <person name="Li T."/>
            <person name="Liu Z."/>
            <person name="Zhao F."/>
            <person name="Overmann J."/>
            <person name="Bryant D.A."/>
            <person name="Richardson P."/>
        </authorList>
    </citation>
    <scope>NUCLEOTIDE SEQUENCE [LARGE SCALE GENOMIC DNA]</scope>
    <source>
        <strain evidence="3">BS1</strain>
    </source>
</reference>
<dbReference type="eggNOG" id="COG0671">
    <property type="taxonomic scope" value="Bacteria"/>
</dbReference>
<evidence type="ECO:0000256" key="1">
    <source>
        <dbReference type="SAM" id="Phobius"/>
    </source>
</evidence>
<dbReference type="OrthoDB" id="9789113at2"/>
<dbReference type="KEGG" id="cpb:Cphamn1_2560"/>
<dbReference type="SMART" id="SM00014">
    <property type="entry name" value="acidPPc"/>
    <property type="match status" value="1"/>
</dbReference>
<keyword evidence="1" id="KW-1133">Transmembrane helix</keyword>
<proteinExistence type="predicted"/>
<dbReference type="InterPro" id="IPR036938">
    <property type="entry name" value="PAP2/HPO_sf"/>
</dbReference>
<keyword evidence="1" id="KW-0812">Transmembrane</keyword>
<dbReference type="HOGENOM" id="CLU_072573_10_3_10"/>
<dbReference type="EMBL" id="CP001101">
    <property type="protein sequence ID" value="ACE05454.1"/>
    <property type="molecule type" value="Genomic_DNA"/>
</dbReference>
<dbReference type="AlphaFoldDB" id="B3EQF6"/>
<evidence type="ECO:0000259" key="2">
    <source>
        <dbReference type="SMART" id="SM00014"/>
    </source>
</evidence>
<feature type="domain" description="Phosphatidic acid phosphatase type 2/haloperoxidase" evidence="2">
    <location>
        <begin position="59"/>
        <end position="176"/>
    </location>
</feature>
<organism evidence="3">
    <name type="scientific">Chlorobium phaeobacteroides (strain BS1)</name>
    <dbReference type="NCBI Taxonomy" id="331678"/>
    <lineage>
        <taxon>Bacteria</taxon>
        <taxon>Pseudomonadati</taxon>
        <taxon>Chlorobiota</taxon>
        <taxon>Chlorobiia</taxon>
        <taxon>Chlorobiales</taxon>
        <taxon>Chlorobiaceae</taxon>
        <taxon>Chlorobium/Pelodictyon group</taxon>
        <taxon>Chlorobium</taxon>
    </lineage>
</organism>
<feature type="transmembrane region" description="Helical" evidence="1">
    <location>
        <begin position="106"/>
        <end position="125"/>
    </location>
</feature>
<protein>
    <submittedName>
        <fullName evidence="3">Phosphoesterase PA-phosphatase related</fullName>
    </submittedName>
</protein>
<keyword evidence="1" id="KW-0472">Membrane</keyword>
<dbReference type="STRING" id="331678.Cphamn1_2560"/>
<feature type="transmembrane region" description="Helical" evidence="1">
    <location>
        <begin position="137"/>
        <end position="155"/>
    </location>
</feature>